<keyword evidence="11" id="KW-1185">Reference proteome</keyword>
<organism evidence="10 11">
    <name type="scientific">Campylobacter blaseri</name>
    <dbReference type="NCBI Taxonomy" id="2042961"/>
    <lineage>
        <taxon>Bacteria</taxon>
        <taxon>Pseudomonadati</taxon>
        <taxon>Campylobacterota</taxon>
        <taxon>Epsilonproteobacteria</taxon>
        <taxon>Campylobacterales</taxon>
        <taxon>Campylobacteraceae</taxon>
        <taxon>Campylobacter</taxon>
    </lineage>
</organism>
<dbReference type="RefSeq" id="WP_106870340.1">
    <property type="nucleotide sequence ID" value="NZ_CP053841.1"/>
</dbReference>
<proteinExistence type="inferred from homology"/>
<reference evidence="11" key="1">
    <citation type="submission" date="2017-10" db="EMBL/GenBank/DDBJ databases">
        <title>Campylobacter species from seals.</title>
        <authorList>
            <person name="Gilbert M.J."/>
            <person name="Zomer A.L."/>
            <person name="Timmerman A.J."/>
            <person name="Duim B."/>
            <person name="Wagenaar J.A."/>
        </authorList>
    </citation>
    <scope>NUCLEOTIDE SEQUENCE [LARGE SCALE GENOMIC DNA]</scope>
    <source>
        <strain evidence="11">17S00004-5</strain>
    </source>
</reference>
<comment type="similarity">
    <text evidence="2">Belongs to the peptidase A24 family.</text>
</comment>
<comment type="subcellular location">
    <subcellularLocation>
        <location evidence="1">Cell membrane</location>
        <topology evidence="1">Multi-pass membrane protein</topology>
    </subcellularLocation>
</comment>
<accession>A0A2P8R2B0</accession>
<dbReference type="GO" id="GO:0005886">
    <property type="term" value="C:plasma membrane"/>
    <property type="evidence" value="ECO:0007669"/>
    <property type="project" value="UniProtKB-SubCell"/>
</dbReference>
<dbReference type="OrthoDB" id="9789291at2"/>
<dbReference type="GO" id="GO:0004190">
    <property type="term" value="F:aspartic-type endopeptidase activity"/>
    <property type="evidence" value="ECO:0007669"/>
    <property type="project" value="InterPro"/>
</dbReference>
<keyword evidence="6 7" id="KW-0472">Membrane</keyword>
<protein>
    <submittedName>
        <fullName evidence="10">Prepilin peptidase</fullName>
    </submittedName>
</protein>
<keyword evidence="5 7" id="KW-1133">Transmembrane helix</keyword>
<comment type="caution">
    <text evidence="10">The sequence shown here is derived from an EMBL/GenBank/DDBJ whole genome shotgun (WGS) entry which is preliminary data.</text>
</comment>
<dbReference type="InterPro" id="IPR000045">
    <property type="entry name" value="Prepilin_IV_endopep_pep"/>
</dbReference>
<dbReference type="PANTHER" id="PTHR30487">
    <property type="entry name" value="TYPE 4 PREPILIN-LIKE PROTEINS LEADER PEPTIDE-PROCESSING ENZYME"/>
    <property type="match status" value="1"/>
</dbReference>
<dbReference type="GO" id="GO:0006465">
    <property type="term" value="P:signal peptide processing"/>
    <property type="evidence" value="ECO:0007669"/>
    <property type="project" value="TreeGrafter"/>
</dbReference>
<evidence type="ECO:0000256" key="5">
    <source>
        <dbReference type="ARBA" id="ARBA00022989"/>
    </source>
</evidence>
<feature type="transmembrane region" description="Helical" evidence="7">
    <location>
        <begin position="6"/>
        <end position="27"/>
    </location>
</feature>
<dbReference type="InterPro" id="IPR010627">
    <property type="entry name" value="Prepilin_pept_A24_N"/>
</dbReference>
<evidence type="ECO:0000259" key="9">
    <source>
        <dbReference type="Pfam" id="PF06750"/>
    </source>
</evidence>
<keyword evidence="3" id="KW-1003">Cell membrane</keyword>
<dbReference type="PANTHER" id="PTHR30487:SF0">
    <property type="entry name" value="PREPILIN LEADER PEPTIDASE_N-METHYLTRANSFERASE-RELATED"/>
    <property type="match status" value="1"/>
</dbReference>
<gene>
    <name evidence="10" type="ORF">CQ405_02630</name>
</gene>
<feature type="domain" description="Prepilin peptidase A24 N-terminal" evidence="9">
    <location>
        <begin position="10"/>
        <end position="92"/>
    </location>
</feature>
<evidence type="ECO:0000256" key="6">
    <source>
        <dbReference type="ARBA" id="ARBA00023136"/>
    </source>
</evidence>
<dbReference type="Proteomes" id="UP000240535">
    <property type="component" value="Unassembled WGS sequence"/>
</dbReference>
<evidence type="ECO:0000313" key="10">
    <source>
        <dbReference type="EMBL" id="PSM52645.1"/>
    </source>
</evidence>
<dbReference type="Pfam" id="PF06750">
    <property type="entry name" value="A24_N_bact"/>
    <property type="match status" value="1"/>
</dbReference>
<evidence type="ECO:0000256" key="4">
    <source>
        <dbReference type="ARBA" id="ARBA00022692"/>
    </source>
</evidence>
<dbReference type="Pfam" id="PF01478">
    <property type="entry name" value="Peptidase_A24"/>
    <property type="match status" value="1"/>
</dbReference>
<feature type="transmembrane region" description="Helical" evidence="7">
    <location>
        <begin position="72"/>
        <end position="90"/>
    </location>
</feature>
<evidence type="ECO:0000256" key="1">
    <source>
        <dbReference type="ARBA" id="ARBA00004651"/>
    </source>
</evidence>
<name>A0A2P8R2B0_9BACT</name>
<dbReference type="EMBL" id="PDHH01000002">
    <property type="protein sequence ID" value="PSM52645.1"/>
    <property type="molecule type" value="Genomic_DNA"/>
</dbReference>
<evidence type="ECO:0000256" key="3">
    <source>
        <dbReference type="ARBA" id="ARBA00022475"/>
    </source>
</evidence>
<feature type="transmembrane region" description="Helical" evidence="7">
    <location>
        <begin position="102"/>
        <end position="121"/>
    </location>
</feature>
<sequence>MIVLALFYFITGICIGSFSNVLIYRLPKDESINFPASNCQSCHTALKWYHNIPIFSWLFLGGKCAFCKDKISIQYPLVELAGGILMLIVFYKENPELDYVALFKTLMVGILFIVLLALSMIDFRYKGAPDLLLNTGVILSLLYSFSLDGIKNALIFATIFWILRFILSKIKKQEAMGLADIYIFGIIGAVLDLKLGFMAIFLGAILTLPAYAIIRKKDYELPFIPFLSAGLFIIYIFNTYALEILGWLYG</sequence>
<evidence type="ECO:0000256" key="7">
    <source>
        <dbReference type="SAM" id="Phobius"/>
    </source>
</evidence>
<evidence type="ECO:0000256" key="2">
    <source>
        <dbReference type="ARBA" id="ARBA00005801"/>
    </source>
</evidence>
<feature type="transmembrane region" description="Helical" evidence="7">
    <location>
        <begin position="141"/>
        <end position="163"/>
    </location>
</feature>
<feature type="transmembrane region" description="Helical" evidence="7">
    <location>
        <begin position="226"/>
        <end position="249"/>
    </location>
</feature>
<dbReference type="InterPro" id="IPR050882">
    <property type="entry name" value="Prepilin_peptidase/N-MTase"/>
</dbReference>
<feature type="domain" description="Prepilin type IV endopeptidase peptidase" evidence="8">
    <location>
        <begin position="110"/>
        <end position="208"/>
    </location>
</feature>
<evidence type="ECO:0000313" key="11">
    <source>
        <dbReference type="Proteomes" id="UP000240535"/>
    </source>
</evidence>
<evidence type="ECO:0000259" key="8">
    <source>
        <dbReference type="Pfam" id="PF01478"/>
    </source>
</evidence>
<dbReference type="AlphaFoldDB" id="A0A2P8R2B0"/>
<keyword evidence="4 7" id="KW-0812">Transmembrane</keyword>